<accession>A0ABP1ARS4</accession>
<evidence type="ECO:0000256" key="3">
    <source>
        <dbReference type="SAM" id="MobiDB-lite"/>
    </source>
</evidence>
<feature type="domain" description="PH" evidence="4">
    <location>
        <begin position="61"/>
        <end position="165"/>
    </location>
</feature>
<sequence>MKEELALDSSSCELSAESCIIVAAPQAMASNREQEEPIDRDEDSKNSVEKIKQQLNRGSGRVILEGYLLKRSETLRKWNRRWFTLDPSTGKMEYRSERGDLSPRGLITFDSQSTITVSPLNLMKESKYDGCCFYIGTSQKKEFFFCAEKPAAARAWVATLRAAALVLKAHKEAVESLSGHSHAKQGDVAAVVAAANATAWEAAKDVQIPITALALASTASNHSDEVDMENVKESLRVKDDEICQLSRDLKARDLTIKELAGRLSETAQAAESAASTVYVVENQRKAVLSEVDHLHNELLRVVQKVSIADEHAAAALKSKEIALKEAHYWRLELGKAQEQNLVLETSLMRMQDCLQQLKAAHDKELSQPQTAREQSSLEVKALSNTAIEASTVELPAME</sequence>
<dbReference type="Proteomes" id="UP001497522">
    <property type="component" value="Chromosome 15"/>
</dbReference>
<dbReference type="InterPro" id="IPR039680">
    <property type="entry name" value="PLEKHB1/2"/>
</dbReference>
<dbReference type="Pfam" id="PF00169">
    <property type="entry name" value="PH"/>
    <property type="match status" value="1"/>
</dbReference>
<dbReference type="CDD" id="cd00821">
    <property type="entry name" value="PH"/>
    <property type="match status" value="1"/>
</dbReference>
<evidence type="ECO:0000313" key="6">
    <source>
        <dbReference type="Proteomes" id="UP001497522"/>
    </source>
</evidence>
<protein>
    <recommendedName>
        <fullName evidence="4">PH domain-containing protein</fullName>
    </recommendedName>
</protein>
<evidence type="ECO:0000313" key="5">
    <source>
        <dbReference type="EMBL" id="CAK9865278.1"/>
    </source>
</evidence>
<name>A0ABP1ARS4_9BRYO</name>
<dbReference type="PROSITE" id="PS50003">
    <property type="entry name" value="PH_DOMAIN"/>
    <property type="match status" value="1"/>
</dbReference>
<reference evidence="5" key="1">
    <citation type="submission" date="2024-03" db="EMBL/GenBank/DDBJ databases">
        <authorList>
            <consortium name="ELIXIR-Norway"/>
            <consortium name="Elixir Norway"/>
        </authorList>
    </citation>
    <scope>NUCLEOTIDE SEQUENCE</scope>
</reference>
<dbReference type="Gene3D" id="2.30.29.30">
    <property type="entry name" value="Pleckstrin-homology domain (PH domain)/Phosphotyrosine-binding domain (PTB)"/>
    <property type="match status" value="1"/>
</dbReference>
<evidence type="ECO:0000256" key="2">
    <source>
        <dbReference type="ARBA" id="ARBA00023136"/>
    </source>
</evidence>
<feature type="compositionally biased region" description="Basic and acidic residues" evidence="3">
    <location>
        <begin position="32"/>
        <end position="48"/>
    </location>
</feature>
<keyword evidence="2" id="KW-0472">Membrane</keyword>
<proteinExistence type="predicted"/>
<dbReference type="PANTHER" id="PTHR14309:SF10">
    <property type="entry name" value="PH DOMAIN-CONTAINING PROTEIN"/>
    <property type="match status" value="1"/>
</dbReference>
<organism evidence="5 6">
    <name type="scientific">Sphagnum jensenii</name>
    <dbReference type="NCBI Taxonomy" id="128206"/>
    <lineage>
        <taxon>Eukaryota</taxon>
        <taxon>Viridiplantae</taxon>
        <taxon>Streptophyta</taxon>
        <taxon>Embryophyta</taxon>
        <taxon>Bryophyta</taxon>
        <taxon>Sphagnophytina</taxon>
        <taxon>Sphagnopsida</taxon>
        <taxon>Sphagnales</taxon>
        <taxon>Sphagnaceae</taxon>
        <taxon>Sphagnum</taxon>
    </lineage>
</organism>
<dbReference type="InterPro" id="IPR011993">
    <property type="entry name" value="PH-like_dom_sf"/>
</dbReference>
<dbReference type="SUPFAM" id="SSF50729">
    <property type="entry name" value="PH domain-like"/>
    <property type="match status" value="1"/>
</dbReference>
<evidence type="ECO:0000259" key="4">
    <source>
        <dbReference type="PROSITE" id="PS50003"/>
    </source>
</evidence>
<dbReference type="InterPro" id="IPR001849">
    <property type="entry name" value="PH_domain"/>
</dbReference>
<evidence type="ECO:0000256" key="1">
    <source>
        <dbReference type="ARBA" id="ARBA00004370"/>
    </source>
</evidence>
<dbReference type="EMBL" id="OZ023716">
    <property type="protein sequence ID" value="CAK9865278.1"/>
    <property type="molecule type" value="Genomic_DNA"/>
</dbReference>
<dbReference type="PANTHER" id="PTHR14309">
    <property type="entry name" value="EXPRESSED PROTEIN"/>
    <property type="match status" value="1"/>
</dbReference>
<gene>
    <name evidence="5" type="ORF">CSSPJE1EN2_LOCUS8273</name>
</gene>
<comment type="subcellular location">
    <subcellularLocation>
        <location evidence="1">Membrane</location>
    </subcellularLocation>
</comment>
<keyword evidence="6" id="KW-1185">Reference proteome</keyword>
<dbReference type="SMART" id="SM00233">
    <property type="entry name" value="PH"/>
    <property type="match status" value="1"/>
</dbReference>
<feature type="region of interest" description="Disordered" evidence="3">
    <location>
        <begin position="26"/>
        <end position="48"/>
    </location>
</feature>